<gene>
    <name evidence="2" type="ORF">HNP98_000329</name>
</gene>
<dbReference type="InterPro" id="IPR015927">
    <property type="entry name" value="Peptidase_S24_S26A/B/C"/>
</dbReference>
<dbReference type="InterPro" id="IPR039418">
    <property type="entry name" value="LexA-like"/>
</dbReference>
<comment type="caution">
    <text evidence="2">The sequence shown here is derived from an EMBL/GenBank/DDBJ whole genome shotgun (WGS) entry which is preliminary data.</text>
</comment>
<sequence length="256" mass="28637">MAGDFKPGYDSLVELLTTWPEISGDWLLMGRGPMLRPGVEMPLMSGNIMAPQPKALFRGVGSDQPHMVTVNQLGKPNTVMVSVTAQAGYSRAYNQEQFLQDMKPYHVPGFSGKSRAFEVAGDSMYPTYKHHDIVICTRVDRWDLLKPDESYVLVTAENVLLKRLVAPITDRDGTIELHSDNTGQYRVHTMPVADLLELWMVRGFVSTSAPGRPDSASERLREVIEELGHNYHEVMRFLSHSARGTPELRGPLLEVS</sequence>
<dbReference type="CDD" id="cd06529">
    <property type="entry name" value="S24_LexA-like"/>
    <property type="match status" value="1"/>
</dbReference>
<feature type="domain" description="Peptidase S24/S26A/S26B/S26C" evidence="1">
    <location>
        <begin position="85"/>
        <end position="183"/>
    </location>
</feature>
<protein>
    <recommendedName>
        <fullName evidence="1">Peptidase S24/S26A/S26B/S26C domain-containing protein</fullName>
    </recommendedName>
</protein>
<name>A0ABX2FLR2_9BACT</name>
<dbReference type="InterPro" id="IPR036286">
    <property type="entry name" value="LexA/Signal_pep-like_sf"/>
</dbReference>
<dbReference type="RefSeq" id="WP_173808298.1">
    <property type="nucleotide sequence ID" value="NZ_JABSNP010000001.1"/>
</dbReference>
<dbReference type="Gene3D" id="2.10.109.10">
    <property type="entry name" value="Umud Fragment, subunit A"/>
    <property type="match status" value="1"/>
</dbReference>
<keyword evidence="3" id="KW-1185">Reference proteome</keyword>
<dbReference type="Pfam" id="PF00717">
    <property type="entry name" value="Peptidase_S24"/>
    <property type="match status" value="1"/>
</dbReference>
<proteinExistence type="predicted"/>
<evidence type="ECO:0000313" key="2">
    <source>
        <dbReference type="EMBL" id="NRT17526.1"/>
    </source>
</evidence>
<dbReference type="SUPFAM" id="SSF51306">
    <property type="entry name" value="LexA/Signal peptidase"/>
    <property type="match status" value="1"/>
</dbReference>
<evidence type="ECO:0000313" key="3">
    <source>
        <dbReference type="Proteomes" id="UP000779507"/>
    </source>
</evidence>
<evidence type="ECO:0000259" key="1">
    <source>
        <dbReference type="Pfam" id="PF00717"/>
    </source>
</evidence>
<dbReference type="Proteomes" id="UP000779507">
    <property type="component" value="Unassembled WGS sequence"/>
</dbReference>
<organism evidence="2 3">
    <name type="scientific">Hymenobacter caeli</name>
    <dbReference type="NCBI Taxonomy" id="2735894"/>
    <lineage>
        <taxon>Bacteria</taxon>
        <taxon>Pseudomonadati</taxon>
        <taxon>Bacteroidota</taxon>
        <taxon>Cytophagia</taxon>
        <taxon>Cytophagales</taxon>
        <taxon>Hymenobacteraceae</taxon>
        <taxon>Hymenobacter</taxon>
    </lineage>
</organism>
<reference evidence="2 3" key="1">
    <citation type="submission" date="2020-05" db="EMBL/GenBank/DDBJ databases">
        <title>Genomic Encyclopedia of Type Strains, Phase IV (KMG-V): Genome sequencing to study the core and pangenomes of soil and plant-associated prokaryotes.</title>
        <authorList>
            <person name="Whitman W."/>
        </authorList>
    </citation>
    <scope>NUCLEOTIDE SEQUENCE [LARGE SCALE GENOMIC DNA]</scope>
    <source>
        <strain evidence="2 3">9A</strain>
    </source>
</reference>
<accession>A0ABX2FLR2</accession>
<dbReference type="EMBL" id="JABSNP010000001">
    <property type="protein sequence ID" value="NRT17526.1"/>
    <property type="molecule type" value="Genomic_DNA"/>
</dbReference>